<sequence>MNTHDDAHGAAASPAAPPPSGLRAFASYTGYGVKLLVLSLCLLEGLYLILGNLFLAFGLKRVVSWDPETFTMDYEAAWSYWPGHAKVRKFKITGQDSVLQWSMDIEKATLGVELLELFEQRYHATHVEAEGTVFRMRFRVSDETANSPYARALPPIAGFADPPLAFVGPVLVPTDQDYNLWTAHLENIDAGIDEIWIETFRLTGDLRAKSAFYFKPLRTFSLPPSQVEIVFGELQTADHQVLHGMEGSLFASIEPFNVETGGLPEMLHAMTSHVTLNAQVPGMRFVQDVLGLDTPQFRDGSGALEVDTGIERGVLTQGSRARYATRRLDVDTIDAGLTAAVETTLRVDGGRSTISAFLDEASLHWAKPAGVPVAMVDDARVTVEMPADVLAPWKVEVYDVELPSARVSDLRRLLPEAPKTMRLTGGSALLRGHLAGRAGQQGQGSLQLDVWKASAGIASVALQASIGAKVDVTAIDLASQSAVLRGTVGMGKVFVQQGEDSFRDWWARVRFDGVRMHVGRSVDVRGDARVTMQSLDPLVGSLVGLDAIPGWSEPLISSKQVAIDMNVNKQGTRLAVGFDAVAGSQQVTGMLERRREHTRGAFLVRSGPVSAGIHLDSDGASVKLLAGRGWLKEQLAALREWAVREAQVPERDGKAAPAAGKVGRVVKETEQAGEKAARLVKKAEAKVHEKPKARRPPAER</sequence>
<proteinExistence type="predicted"/>
<dbReference type="AlphaFoldDB" id="A0A017TGB5"/>
<protein>
    <recommendedName>
        <fullName evidence="5">DUF3971 domain-containing protein</fullName>
    </recommendedName>
</protein>
<keyword evidence="2" id="KW-0812">Transmembrane</keyword>
<evidence type="ECO:0008006" key="5">
    <source>
        <dbReference type="Google" id="ProtNLM"/>
    </source>
</evidence>
<feature type="transmembrane region" description="Helical" evidence="2">
    <location>
        <begin position="35"/>
        <end position="57"/>
    </location>
</feature>
<organism evidence="3 4">
    <name type="scientific">Chondromyces apiculatus DSM 436</name>
    <dbReference type="NCBI Taxonomy" id="1192034"/>
    <lineage>
        <taxon>Bacteria</taxon>
        <taxon>Pseudomonadati</taxon>
        <taxon>Myxococcota</taxon>
        <taxon>Polyangia</taxon>
        <taxon>Polyangiales</taxon>
        <taxon>Polyangiaceae</taxon>
        <taxon>Chondromyces</taxon>
    </lineage>
</organism>
<dbReference type="eggNOG" id="COG2911">
    <property type="taxonomic scope" value="Bacteria"/>
</dbReference>
<dbReference type="EMBL" id="ASRX01000006">
    <property type="protein sequence ID" value="EYF07865.1"/>
    <property type="molecule type" value="Genomic_DNA"/>
</dbReference>
<gene>
    <name evidence="3" type="ORF">CAP_6887</name>
</gene>
<name>A0A017TGB5_9BACT</name>
<dbReference type="Proteomes" id="UP000019678">
    <property type="component" value="Unassembled WGS sequence"/>
</dbReference>
<feature type="region of interest" description="Disordered" evidence="1">
    <location>
        <begin position="652"/>
        <end position="700"/>
    </location>
</feature>
<evidence type="ECO:0000256" key="2">
    <source>
        <dbReference type="SAM" id="Phobius"/>
    </source>
</evidence>
<keyword evidence="4" id="KW-1185">Reference proteome</keyword>
<accession>A0A017TGB5</accession>
<evidence type="ECO:0000313" key="3">
    <source>
        <dbReference type="EMBL" id="EYF07865.1"/>
    </source>
</evidence>
<comment type="caution">
    <text evidence="3">The sequence shown here is derived from an EMBL/GenBank/DDBJ whole genome shotgun (WGS) entry which is preliminary data.</text>
</comment>
<evidence type="ECO:0000256" key="1">
    <source>
        <dbReference type="SAM" id="MobiDB-lite"/>
    </source>
</evidence>
<keyword evidence="2" id="KW-1133">Transmembrane helix</keyword>
<keyword evidence="2" id="KW-0472">Membrane</keyword>
<feature type="compositionally biased region" description="Basic and acidic residues" evidence="1">
    <location>
        <begin position="665"/>
        <end position="700"/>
    </location>
</feature>
<evidence type="ECO:0000313" key="4">
    <source>
        <dbReference type="Proteomes" id="UP000019678"/>
    </source>
</evidence>
<dbReference type="RefSeq" id="WP_197041009.1">
    <property type="nucleotide sequence ID" value="NZ_ASRX01000006.1"/>
</dbReference>
<reference evidence="3 4" key="1">
    <citation type="submission" date="2013-05" db="EMBL/GenBank/DDBJ databases">
        <title>Genome assembly of Chondromyces apiculatus DSM 436.</title>
        <authorList>
            <person name="Sharma G."/>
            <person name="Khatri I."/>
            <person name="Kaur C."/>
            <person name="Mayilraj S."/>
            <person name="Subramanian S."/>
        </authorList>
    </citation>
    <scope>NUCLEOTIDE SEQUENCE [LARGE SCALE GENOMIC DNA]</scope>
    <source>
        <strain evidence="3 4">DSM 436</strain>
    </source>
</reference>